<reference evidence="2 3" key="1">
    <citation type="journal article" date="2010" name="J. Bacteriol.">
        <title>Genome sequence of Lentisphaera araneosa HTCC2155T, the type species of the order Lentisphaerales in the phylum Lentisphaerae.</title>
        <authorList>
            <person name="Thrash J.C."/>
            <person name="Cho J.C."/>
            <person name="Vergin K.L."/>
            <person name="Morris R.M."/>
            <person name="Giovannoni S.J."/>
        </authorList>
    </citation>
    <scope>NUCLEOTIDE SEQUENCE [LARGE SCALE GENOMIC DNA]</scope>
    <source>
        <strain evidence="2 3">HTCC2155</strain>
    </source>
</reference>
<dbReference type="OrthoDB" id="127333at2"/>
<dbReference type="PANTHER" id="PTHR43737:SF1">
    <property type="entry name" value="DUF1501 DOMAIN-CONTAINING PROTEIN"/>
    <property type="match status" value="1"/>
</dbReference>
<protein>
    <recommendedName>
        <fullName evidence="4">DUF1501 domain-containing protein</fullName>
    </recommendedName>
</protein>
<dbReference type="RefSeq" id="WP_007277860.1">
    <property type="nucleotide sequence ID" value="NZ_ABCK01000005.1"/>
</dbReference>
<keyword evidence="3" id="KW-1185">Reference proteome</keyword>
<proteinExistence type="predicted"/>
<keyword evidence="1" id="KW-0732">Signal</keyword>
<dbReference type="InterPro" id="IPR010869">
    <property type="entry name" value="DUF1501"/>
</dbReference>
<dbReference type="eggNOG" id="COG4102">
    <property type="taxonomic scope" value="Bacteria"/>
</dbReference>
<organism evidence="2 3">
    <name type="scientific">Lentisphaera araneosa HTCC2155</name>
    <dbReference type="NCBI Taxonomy" id="313628"/>
    <lineage>
        <taxon>Bacteria</taxon>
        <taxon>Pseudomonadati</taxon>
        <taxon>Lentisphaerota</taxon>
        <taxon>Lentisphaeria</taxon>
        <taxon>Lentisphaerales</taxon>
        <taxon>Lentisphaeraceae</taxon>
        <taxon>Lentisphaera</taxon>
    </lineage>
</organism>
<dbReference type="AlphaFoldDB" id="A6DIY4"/>
<feature type="signal peptide" evidence="1">
    <location>
        <begin position="1"/>
        <end position="25"/>
    </location>
</feature>
<evidence type="ECO:0008006" key="4">
    <source>
        <dbReference type="Google" id="ProtNLM"/>
    </source>
</evidence>
<dbReference type="STRING" id="313628.LNTAR_10906"/>
<accession>A6DIY4</accession>
<name>A6DIY4_9BACT</name>
<evidence type="ECO:0000313" key="3">
    <source>
        <dbReference type="Proteomes" id="UP000004947"/>
    </source>
</evidence>
<comment type="caution">
    <text evidence="2">The sequence shown here is derived from an EMBL/GenBank/DDBJ whole genome shotgun (WGS) entry which is preliminary data.</text>
</comment>
<dbReference type="SUPFAM" id="SSF53649">
    <property type="entry name" value="Alkaline phosphatase-like"/>
    <property type="match status" value="1"/>
</dbReference>
<dbReference type="PANTHER" id="PTHR43737">
    <property type="entry name" value="BLL7424 PROTEIN"/>
    <property type="match status" value="1"/>
</dbReference>
<dbReference type="InterPro" id="IPR017850">
    <property type="entry name" value="Alkaline_phosphatase_core_sf"/>
</dbReference>
<dbReference type="EMBL" id="ABCK01000005">
    <property type="protein sequence ID" value="EDM28420.1"/>
    <property type="molecule type" value="Genomic_DNA"/>
</dbReference>
<gene>
    <name evidence="2" type="ORF">LNTAR_10906</name>
</gene>
<evidence type="ECO:0000256" key="1">
    <source>
        <dbReference type="SAM" id="SignalP"/>
    </source>
</evidence>
<evidence type="ECO:0000313" key="2">
    <source>
        <dbReference type="EMBL" id="EDM28420.1"/>
    </source>
</evidence>
<sequence length="417" mass="45949">MDRRQFIKTAGASALSFNLPFNAMASSLDFKQTPGSAKNLIYLYMGGGMSHMDTFDHKGSHKNQGPVKAIKTRAQEVEISEFLPLTAEHTDKMAIVNSMTSTAGAHAQGNYFMHTSYEMRSTIQHPGIGAWFQKFHGKLNKTLPGSVFVGGNSRTFGNRGFFEPEYAPLSISSPEAGLKNAKNPYFEDKEFHRLTSLTNELDEKFMKDFELDSTQSAVSTYREAMDLMSSPDLAAFKLDNVTEKDKTMYGDNNFGMGCLLAKRLVQKGIRTVEVSLGGWDTHSNNFDRVSLNTNTLDKAYSALLSDLEESGMLKDTLVVLATEFGRTPKINVNDGRDHYPKAFSCVLAGGPVRGGQKYGMTSEDGTTAVKDAVKIPDFNATIAKALGMPWQQQLFSPSKRPFKVAHRGKPVDALLTI</sequence>
<dbReference type="Pfam" id="PF07394">
    <property type="entry name" value="DUF1501"/>
    <property type="match status" value="1"/>
</dbReference>
<dbReference type="Proteomes" id="UP000004947">
    <property type="component" value="Unassembled WGS sequence"/>
</dbReference>
<feature type="chain" id="PRO_5002693999" description="DUF1501 domain-containing protein" evidence="1">
    <location>
        <begin position="26"/>
        <end position="417"/>
    </location>
</feature>